<keyword evidence="6" id="KW-1185">Reference proteome</keyword>
<name>A0A5N5FG11_9ROSA</name>
<dbReference type="AlphaFoldDB" id="A0A5N5FG11"/>
<dbReference type="Proteomes" id="UP000327157">
    <property type="component" value="Chromosome 13"/>
</dbReference>
<keyword evidence="2" id="KW-0547">Nucleotide-binding</keyword>
<dbReference type="Pfam" id="PF18052">
    <property type="entry name" value="Rx_N"/>
    <property type="match status" value="1"/>
</dbReference>
<protein>
    <submittedName>
        <fullName evidence="5">Disease resistance protein</fullName>
    </submittedName>
</protein>
<dbReference type="GO" id="GO:0006952">
    <property type="term" value="P:defense response"/>
    <property type="evidence" value="ECO:0007669"/>
    <property type="project" value="UniProtKB-KW"/>
</dbReference>
<dbReference type="GO" id="GO:0000166">
    <property type="term" value="F:nucleotide binding"/>
    <property type="evidence" value="ECO:0007669"/>
    <property type="project" value="UniProtKB-KW"/>
</dbReference>
<dbReference type="InterPro" id="IPR041118">
    <property type="entry name" value="Rx_N"/>
</dbReference>
<reference evidence="5 6" key="3">
    <citation type="submission" date="2019-11" db="EMBL/GenBank/DDBJ databases">
        <title>A de novo genome assembly of a pear dwarfing rootstock.</title>
        <authorList>
            <person name="Wang F."/>
            <person name="Wang J."/>
            <person name="Li S."/>
            <person name="Zhang Y."/>
            <person name="Fang M."/>
            <person name="Ma L."/>
            <person name="Zhao Y."/>
            <person name="Jiang S."/>
        </authorList>
    </citation>
    <scope>NUCLEOTIDE SEQUENCE [LARGE SCALE GENOMIC DNA]</scope>
    <source>
        <strain evidence="5">S2</strain>
        <tissue evidence="5">Leaf</tissue>
    </source>
</reference>
<sequence>MAEVVVSLVIEGLKIGLIEEVKFLSGVRDQIEDAQINLLLMQGFLKDADATQGDSEVVRVCVQIIREAAHDLEDVVITSNNNGHTIWRCQFF</sequence>
<evidence type="ECO:0000313" key="6">
    <source>
        <dbReference type="Proteomes" id="UP000327157"/>
    </source>
</evidence>
<evidence type="ECO:0000256" key="2">
    <source>
        <dbReference type="ARBA" id="ARBA00022741"/>
    </source>
</evidence>
<evidence type="ECO:0000256" key="1">
    <source>
        <dbReference type="ARBA" id="ARBA00022737"/>
    </source>
</evidence>
<feature type="domain" description="Disease resistance N-terminal" evidence="4">
    <location>
        <begin position="5"/>
        <end position="76"/>
    </location>
</feature>
<reference evidence="6" key="2">
    <citation type="submission" date="2019-10" db="EMBL/GenBank/DDBJ databases">
        <title>A de novo genome assembly of a pear dwarfing rootstock.</title>
        <authorList>
            <person name="Wang F."/>
            <person name="Wang J."/>
            <person name="Li S."/>
            <person name="Zhang Y."/>
            <person name="Fang M."/>
            <person name="Ma L."/>
            <person name="Zhao Y."/>
            <person name="Jiang S."/>
        </authorList>
    </citation>
    <scope>NUCLEOTIDE SEQUENCE [LARGE SCALE GENOMIC DNA]</scope>
</reference>
<gene>
    <name evidence="5" type="ORF">D8674_010443</name>
</gene>
<dbReference type="EMBL" id="SMOL01000753">
    <property type="protein sequence ID" value="KAB2600172.1"/>
    <property type="molecule type" value="Genomic_DNA"/>
</dbReference>
<dbReference type="OrthoDB" id="3027644at2759"/>
<evidence type="ECO:0000256" key="3">
    <source>
        <dbReference type="ARBA" id="ARBA00022821"/>
    </source>
</evidence>
<dbReference type="Gene3D" id="1.20.5.4130">
    <property type="match status" value="1"/>
</dbReference>
<reference evidence="5 6" key="1">
    <citation type="submission" date="2019-09" db="EMBL/GenBank/DDBJ databases">
        <authorList>
            <person name="Ou C."/>
        </authorList>
    </citation>
    <scope>NUCLEOTIDE SEQUENCE [LARGE SCALE GENOMIC DNA]</scope>
    <source>
        <strain evidence="5">S2</strain>
        <tissue evidence="5">Leaf</tissue>
    </source>
</reference>
<dbReference type="InterPro" id="IPR038005">
    <property type="entry name" value="RX-like_CC"/>
</dbReference>
<evidence type="ECO:0000259" key="4">
    <source>
        <dbReference type="Pfam" id="PF18052"/>
    </source>
</evidence>
<comment type="caution">
    <text evidence="5">The sequence shown here is derived from an EMBL/GenBank/DDBJ whole genome shotgun (WGS) entry which is preliminary data.</text>
</comment>
<keyword evidence="1" id="KW-0677">Repeat</keyword>
<accession>A0A5N5FG11</accession>
<organism evidence="5 6">
    <name type="scientific">Pyrus ussuriensis x Pyrus communis</name>
    <dbReference type="NCBI Taxonomy" id="2448454"/>
    <lineage>
        <taxon>Eukaryota</taxon>
        <taxon>Viridiplantae</taxon>
        <taxon>Streptophyta</taxon>
        <taxon>Embryophyta</taxon>
        <taxon>Tracheophyta</taxon>
        <taxon>Spermatophyta</taxon>
        <taxon>Magnoliopsida</taxon>
        <taxon>eudicotyledons</taxon>
        <taxon>Gunneridae</taxon>
        <taxon>Pentapetalae</taxon>
        <taxon>rosids</taxon>
        <taxon>fabids</taxon>
        <taxon>Rosales</taxon>
        <taxon>Rosaceae</taxon>
        <taxon>Amygdaloideae</taxon>
        <taxon>Maleae</taxon>
        <taxon>Pyrus</taxon>
    </lineage>
</organism>
<dbReference type="CDD" id="cd14798">
    <property type="entry name" value="RX-CC_like"/>
    <property type="match status" value="1"/>
</dbReference>
<proteinExistence type="predicted"/>
<evidence type="ECO:0000313" key="5">
    <source>
        <dbReference type="EMBL" id="KAB2600172.1"/>
    </source>
</evidence>
<keyword evidence="3" id="KW-0611">Plant defense</keyword>